<comment type="caution">
    <text evidence="2">The sequence shown here is derived from an EMBL/GenBank/DDBJ whole genome shotgun (WGS) entry which is preliminary data.</text>
</comment>
<feature type="transmembrane region" description="Helical" evidence="1">
    <location>
        <begin position="134"/>
        <end position="162"/>
    </location>
</feature>
<accession>A0ABX0TLE1</accession>
<gene>
    <name evidence="2" type="ORF">FHR86_003756</name>
</gene>
<evidence type="ECO:0000313" key="2">
    <source>
        <dbReference type="EMBL" id="NIJ03397.1"/>
    </source>
</evidence>
<protein>
    <submittedName>
        <fullName evidence="2">Uncharacterized protein</fullName>
    </submittedName>
</protein>
<sequence>MTNLNLRSIFHFRSKQQMPSVPGSTTPSPVEAEQERPWDLVKMLSEHLTVVISGSLVTFAAIKIMIFSRGNYSTALAVLNAGQQFTILASTMFSVLVVGAVLFILRPTAFFSTFRAKGTTGVLKQNLRHYVPLLFAWALIIIAAPAYYIAFILTMWLCIKLILRRKPKVKPGQSSKKKKPRLLKLVFISFSANLVLLVISLASSPWAPQENVKFTENGKEVRVSGYMVGQQGKQLLLVGVDRNSLKWLGEDSIRGREVCAVDKNDLLAAKPLLALAGAAISPSSNVEECLASSILPFLN</sequence>
<dbReference type="Proteomes" id="UP000802392">
    <property type="component" value="Unassembled WGS sequence"/>
</dbReference>
<name>A0ABX0TLE1_9MICC</name>
<dbReference type="EMBL" id="JAAOZD010000012">
    <property type="protein sequence ID" value="NIJ03397.1"/>
    <property type="molecule type" value="Genomic_DNA"/>
</dbReference>
<proteinExistence type="predicted"/>
<reference evidence="2 3" key="1">
    <citation type="submission" date="2020-03" db="EMBL/GenBank/DDBJ databases">
        <title>Genomic Encyclopedia of Type Strains, Phase III (KMG-III): the genomes of soil and plant-associated and newly described type strains.</title>
        <authorList>
            <person name="Whitman W."/>
        </authorList>
    </citation>
    <scope>NUCLEOTIDE SEQUENCE [LARGE SCALE GENOMIC DNA]</scope>
    <source>
        <strain evidence="2 3">CECT 4207</strain>
    </source>
</reference>
<keyword evidence="1" id="KW-0812">Transmembrane</keyword>
<feature type="transmembrane region" description="Helical" evidence="1">
    <location>
        <begin position="47"/>
        <end position="66"/>
    </location>
</feature>
<dbReference type="RefSeq" id="WP_167269574.1">
    <property type="nucleotide sequence ID" value="NZ_JAAOZD010000012.1"/>
</dbReference>
<feature type="transmembrane region" description="Helical" evidence="1">
    <location>
        <begin position="182"/>
        <end position="202"/>
    </location>
</feature>
<evidence type="ECO:0000313" key="3">
    <source>
        <dbReference type="Proteomes" id="UP000802392"/>
    </source>
</evidence>
<organism evidence="2 3">
    <name type="scientific">Paenarthrobacter ilicis</name>
    <dbReference type="NCBI Taxonomy" id="43665"/>
    <lineage>
        <taxon>Bacteria</taxon>
        <taxon>Bacillati</taxon>
        <taxon>Actinomycetota</taxon>
        <taxon>Actinomycetes</taxon>
        <taxon>Micrococcales</taxon>
        <taxon>Micrococcaceae</taxon>
        <taxon>Paenarthrobacter</taxon>
    </lineage>
</organism>
<keyword evidence="1" id="KW-1133">Transmembrane helix</keyword>
<feature type="transmembrane region" description="Helical" evidence="1">
    <location>
        <begin position="87"/>
        <end position="105"/>
    </location>
</feature>
<keyword evidence="3" id="KW-1185">Reference proteome</keyword>
<evidence type="ECO:0000256" key="1">
    <source>
        <dbReference type="SAM" id="Phobius"/>
    </source>
</evidence>
<keyword evidence="1" id="KW-0472">Membrane</keyword>